<dbReference type="EMBL" id="JBEYXV010000014">
    <property type="protein sequence ID" value="MEU6824139.1"/>
    <property type="molecule type" value="Genomic_DNA"/>
</dbReference>
<organism evidence="3 4">
    <name type="scientific">Streptomyces atriruber</name>
    <dbReference type="NCBI Taxonomy" id="545121"/>
    <lineage>
        <taxon>Bacteria</taxon>
        <taxon>Bacillati</taxon>
        <taxon>Actinomycetota</taxon>
        <taxon>Actinomycetes</taxon>
        <taxon>Kitasatosporales</taxon>
        <taxon>Streptomycetaceae</taxon>
        <taxon>Streptomyces</taxon>
    </lineage>
</organism>
<dbReference type="CDD" id="cd00009">
    <property type="entry name" value="AAA"/>
    <property type="match status" value="1"/>
</dbReference>
<evidence type="ECO:0000313" key="3">
    <source>
        <dbReference type="EMBL" id="MEU6824139.1"/>
    </source>
</evidence>
<name>A0ABV3BSZ6_9ACTN</name>
<dbReference type="Gene3D" id="3.40.50.300">
    <property type="entry name" value="P-loop containing nucleotide triphosphate hydrolases"/>
    <property type="match status" value="1"/>
</dbReference>
<feature type="region of interest" description="Disordered" evidence="1">
    <location>
        <begin position="145"/>
        <end position="166"/>
    </location>
</feature>
<evidence type="ECO:0000256" key="1">
    <source>
        <dbReference type="SAM" id="MobiDB-lite"/>
    </source>
</evidence>
<keyword evidence="4" id="KW-1185">Reference proteome</keyword>
<dbReference type="SMART" id="SM00382">
    <property type="entry name" value="AAA"/>
    <property type="match status" value="1"/>
</dbReference>
<comment type="caution">
    <text evidence="3">The sequence shown here is derived from an EMBL/GenBank/DDBJ whole genome shotgun (WGS) entry which is preliminary data.</text>
</comment>
<evidence type="ECO:0000259" key="2">
    <source>
        <dbReference type="SMART" id="SM00382"/>
    </source>
</evidence>
<feature type="domain" description="AAA+ ATPase" evidence="2">
    <location>
        <begin position="83"/>
        <end position="281"/>
    </location>
</feature>
<dbReference type="InterPro" id="IPR003593">
    <property type="entry name" value="AAA+_ATPase"/>
</dbReference>
<dbReference type="InterPro" id="IPR011704">
    <property type="entry name" value="ATPase_dyneun-rel_AAA"/>
</dbReference>
<dbReference type="Pfam" id="PF07728">
    <property type="entry name" value="AAA_5"/>
    <property type="match status" value="1"/>
</dbReference>
<dbReference type="Proteomes" id="UP001551176">
    <property type="component" value="Unassembled WGS sequence"/>
</dbReference>
<dbReference type="InterPro" id="IPR027417">
    <property type="entry name" value="P-loop_NTPase"/>
</dbReference>
<proteinExistence type="predicted"/>
<reference evidence="3 4" key="1">
    <citation type="submission" date="2024-06" db="EMBL/GenBank/DDBJ databases">
        <title>The Natural Products Discovery Center: Release of the First 8490 Sequenced Strains for Exploring Actinobacteria Biosynthetic Diversity.</title>
        <authorList>
            <person name="Kalkreuter E."/>
            <person name="Kautsar S.A."/>
            <person name="Yang D."/>
            <person name="Bader C.D."/>
            <person name="Teijaro C.N."/>
            <person name="Fluegel L."/>
            <person name="Davis C.M."/>
            <person name="Simpson J.R."/>
            <person name="Lauterbach L."/>
            <person name="Steele A.D."/>
            <person name="Gui C."/>
            <person name="Meng S."/>
            <person name="Li G."/>
            <person name="Viehrig K."/>
            <person name="Ye F."/>
            <person name="Su P."/>
            <person name="Kiefer A.F."/>
            <person name="Nichols A."/>
            <person name="Cepeda A.J."/>
            <person name="Yan W."/>
            <person name="Fan B."/>
            <person name="Jiang Y."/>
            <person name="Adhikari A."/>
            <person name="Zheng C.-J."/>
            <person name="Schuster L."/>
            <person name="Cowan T.M."/>
            <person name="Smanski M.J."/>
            <person name="Chevrette M.G."/>
            <person name="De Carvalho L.P.S."/>
            <person name="Shen B."/>
        </authorList>
    </citation>
    <scope>NUCLEOTIDE SEQUENCE [LARGE SCALE GENOMIC DNA]</scope>
    <source>
        <strain evidence="3 4">NPDC046838</strain>
    </source>
</reference>
<protein>
    <submittedName>
        <fullName evidence="3">MoxR family ATPase</fullName>
    </submittedName>
</protein>
<accession>A0ABV3BSZ6</accession>
<dbReference type="RefSeq" id="WP_359353303.1">
    <property type="nucleotide sequence ID" value="NZ_JBEYXV010000014.1"/>
</dbReference>
<sequence>MTSTPDWWIYRSTGAPHAGIDRLPEPPSWRSFRGDAEVASALLMPPAENDASAVSRRLGRNKQAAAYKADRTEIEFVNLALHLRRPLLVTGKPGVGKSTLAYAVAHELGLGPVLRWPITSRTVLHGGLYEYDAIGRLHDAGLADRARFPGTSSDPSQHTPPPPPDISRYLRLGPLGTAFLPWGRPRALLIDEIDKSDIDLPSDLLNLFEDGEFLIPELARLGSGPQDVMTADPEYIASVTGGLVRCAQFPFIVLTSNGERDFPPAFLRRCIRLEIQPPDRDRLNEMITAHLSDAAERAPARNTLLADFLKQRDEEGAVLAGDQLLNALLMAGRGVYDLPGGPKLIADALFRRLDES</sequence>
<dbReference type="SUPFAM" id="SSF52540">
    <property type="entry name" value="P-loop containing nucleoside triphosphate hydrolases"/>
    <property type="match status" value="1"/>
</dbReference>
<evidence type="ECO:0000313" key="4">
    <source>
        <dbReference type="Proteomes" id="UP001551176"/>
    </source>
</evidence>
<gene>
    <name evidence="3" type="ORF">ABZ921_26210</name>
</gene>